<evidence type="ECO:0000313" key="2">
    <source>
        <dbReference type="EMBL" id="KAE9391735.1"/>
    </source>
</evidence>
<dbReference type="AlphaFoldDB" id="A0A6A4H325"/>
<protein>
    <recommendedName>
        <fullName evidence="1">Glutathione S-transferase UstS-like C-terminal domain-containing protein</fullName>
    </recommendedName>
</protein>
<keyword evidence="3" id="KW-1185">Reference proteome</keyword>
<sequence>MSGCNGLKRRIKATPYGNNSSITFTKLFLSLPSMLTLYDFDWKRTLKGAVKPTGKKLNGDPEYTLPVIVDDSTGITLSDYALQAAFRDAVYPKLNAFYPFVIPTVPLITNPASAVFFRTKYETMFGKT</sequence>
<dbReference type="Proteomes" id="UP000799118">
    <property type="component" value="Unassembled WGS sequence"/>
</dbReference>
<reference evidence="2" key="1">
    <citation type="journal article" date="2019" name="Environ. Microbiol.">
        <title>Fungal ecological strategies reflected in gene transcription - a case study of two litter decomposers.</title>
        <authorList>
            <person name="Barbi F."/>
            <person name="Kohler A."/>
            <person name="Barry K."/>
            <person name="Baskaran P."/>
            <person name="Daum C."/>
            <person name="Fauchery L."/>
            <person name="Ihrmark K."/>
            <person name="Kuo A."/>
            <person name="LaButti K."/>
            <person name="Lipzen A."/>
            <person name="Morin E."/>
            <person name="Grigoriev I.V."/>
            <person name="Henrissat B."/>
            <person name="Lindahl B."/>
            <person name="Martin F."/>
        </authorList>
    </citation>
    <scope>NUCLEOTIDE SEQUENCE</scope>
    <source>
        <strain evidence="2">JB14</strain>
    </source>
</reference>
<proteinExistence type="predicted"/>
<dbReference type="InterPro" id="IPR054416">
    <property type="entry name" value="GST_UstS-like_C"/>
</dbReference>
<gene>
    <name evidence="2" type="ORF">BT96DRAFT_1023936</name>
</gene>
<evidence type="ECO:0000259" key="1">
    <source>
        <dbReference type="Pfam" id="PF22041"/>
    </source>
</evidence>
<organism evidence="2 3">
    <name type="scientific">Gymnopus androsaceus JB14</name>
    <dbReference type="NCBI Taxonomy" id="1447944"/>
    <lineage>
        <taxon>Eukaryota</taxon>
        <taxon>Fungi</taxon>
        <taxon>Dikarya</taxon>
        <taxon>Basidiomycota</taxon>
        <taxon>Agaricomycotina</taxon>
        <taxon>Agaricomycetes</taxon>
        <taxon>Agaricomycetidae</taxon>
        <taxon>Agaricales</taxon>
        <taxon>Marasmiineae</taxon>
        <taxon>Omphalotaceae</taxon>
        <taxon>Gymnopus</taxon>
    </lineage>
</organism>
<feature type="domain" description="Glutathione S-transferase UstS-like C-terminal" evidence="1">
    <location>
        <begin position="81"/>
        <end position="128"/>
    </location>
</feature>
<dbReference type="EMBL" id="ML769614">
    <property type="protein sequence ID" value="KAE9391735.1"/>
    <property type="molecule type" value="Genomic_DNA"/>
</dbReference>
<dbReference type="Gene3D" id="1.20.1050.10">
    <property type="match status" value="1"/>
</dbReference>
<name>A0A6A4H325_9AGAR</name>
<evidence type="ECO:0000313" key="3">
    <source>
        <dbReference type="Proteomes" id="UP000799118"/>
    </source>
</evidence>
<accession>A0A6A4H325</accession>
<dbReference type="OrthoDB" id="4951845at2759"/>
<dbReference type="Pfam" id="PF22041">
    <property type="entry name" value="GST_C_7"/>
    <property type="match status" value="1"/>
</dbReference>